<proteinExistence type="predicted"/>
<feature type="domain" description="Dinitrogenase iron-molybdenum cofactor biosynthesis" evidence="2">
    <location>
        <begin position="14"/>
        <end position="94"/>
    </location>
</feature>
<evidence type="ECO:0000313" key="3">
    <source>
        <dbReference type="EMBL" id="MBB4248300.1"/>
    </source>
</evidence>
<accession>A0A840GBP3</accession>
<organism evidence="3 4">
    <name type="scientific">Rhodocyclus tenuis</name>
    <name type="common">Rhodospirillum tenue</name>
    <dbReference type="NCBI Taxonomy" id="1066"/>
    <lineage>
        <taxon>Bacteria</taxon>
        <taxon>Pseudomonadati</taxon>
        <taxon>Pseudomonadota</taxon>
        <taxon>Betaproteobacteria</taxon>
        <taxon>Rhodocyclales</taxon>
        <taxon>Rhodocyclaceae</taxon>
        <taxon>Rhodocyclus</taxon>
    </lineage>
</organism>
<dbReference type="Pfam" id="PF02579">
    <property type="entry name" value="Nitro_FeMo-Co"/>
    <property type="match status" value="1"/>
</dbReference>
<protein>
    <submittedName>
        <fullName evidence="3">Putative Fe-Mo cluster-binding NifX family protein</fullName>
    </submittedName>
</protein>
<dbReference type="InterPro" id="IPR036105">
    <property type="entry name" value="DiNase_FeMo-co_biosyn_sf"/>
</dbReference>
<sequence>MKVCLPVDQLNGLDSEIAPNFRASPALLLVDSDTQQHFGIDASGGSCSALPAQIDAIVCAGGIGRGMFNNLRQRGIRVFNSDALTAGEALAELAAGSLQEVEEVECCGGGHHEAHAAEEEHQGCGCSGHGESSADAHEHGACGCTHH</sequence>
<dbReference type="SUPFAM" id="SSF53146">
    <property type="entry name" value="Nitrogenase accessory factor-like"/>
    <property type="match status" value="1"/>
</dbReference>
<dbReference type="Gene3D" id="3.30.420.130">
    <property type="entry name" value="Dinitrogenase iron-molybdenum cofactor biosynthesis domain"/>
    <property type="match status" value="1"/>
</dbReference>
<dbReference type="RefSeq" id="WP_153117447.1">
    <property type="nucleotide sequence ID" value="NZ_JACIGE010000010.1"/>
</dbReference>
<name>A0A840GBP3_RHOTE</name>
<gene>
    <name evidence="3" type="ORF">GGD90_002692</name>
</gene>
<evidence type="ECO:0000259" key="2">
    <source>
        <dbReference type="Pfam" id="PF02579"/>
    </source>
</evidence>
<dbReference type="InterPro" id="IPR003731">
    <property type="entry name" value="Di-Nase_FeMo-co_biosynth"/>
</dbReference>
<comment type="caution">
    <text evidence="3">The sequence shown here is derived from an EMBL/GenBank/DDBJ whole genome shotgun (WGS) entry which is preliminary data.</text>
</comment>
<evidence type="ECO:0000313" key="4">
    <source>
        <dbReference type="Proteomes" id="UP000587070"/>
    </source>
</evidence>
<reference evidence="3 4" key="1">
    <citation type="submission" date="2020-08" db="EMBL/GenBank/DDBJ databases">
        <title>Genome sequencing of Purple Non-Sulfur Bacteria from various extreme environments.</title>
        <authorList>
            <person name="Mayer M."/>
        </authorList>
    </citation>
    <scope>NUCLEOTIDE SEQUENCE [LARGE SCALE GENOMIC DNA]</scope>
    <source>
        <strain evidence="3 4">2761</strain>
    </source>
</reference>
<keyword evidence="1" id="KW-0535">Nitrogen fixation</keyword>
<evidence type="ECO:0000256" key="1">
    <source>
        <dbReference type="ARBA" id="ARBA00023231"/>
    </source>
</evidence>
<dbReference type="AlphaFoldDB" id="A0A840GBP3"/>
<dbReference type="EMBL" id="JACIGE010000010">
    <property type="protein sequence ID" value="MBB4248300.1"/>
    <property type="molecule type" value="Genomic_DNA"/>
</dbReference>
<dbReference type="Proteomes" id="UP000587070">
    <property type="component" value="Unassembled WGS sequence"/>
</dbReference>
<keyword evidence="4" id="KW-1185">Reference proteome</keyword>
<dbReference type="OrthoDB" id="9797941at2"/>